<dbReference type="Pfam" id="PF00205">
    <property type="entry name" value="TPP_enzyme_M"/>
    <property type="match status" value="1"/>
</dbReference>
<dbReference type="InterPro" id="IPR029061">
    <property type="entry name" value="THDP-binding"/>
</dbReference>
<dbReference type="InterPro" id="IPR000399">
    <property type="entry name" value="TPP-bd_CS"/>
</dbReference>
<dbReference type="GO" id="GO:0030976">
    <property type="term" value="F:thiamine pyrophosphate binding"/>
    <property type="evidence" value="ECO:0007669"/>
    <property type="project" value="InterPro"/>
</dbReference>
<protein>
    <submittedName>
        <fullName evidence="8">Thiamine pyrophosphate-requiring protein</fullName>
    </submittedName>
</protein>
<name>A0A938Y6L5_9ACTN</name>
<dbReference type="Gene3D" id="3.40.50.970">
    <property type="match status" value="2"/>
</dbReference>
<dbReference type="CDD" id="cd02014">
    <property type="entry name" value="TPP_POX"/>
    <property type="match status" value="1"/>
</dbReference>
<organism evidence="8 9">
    <name type="scientific">Nocardioides faecalis</name>
    <dbReference type="NCBI Taxonomy" id="2803858"/>
    <lineage>
        <taxon>Bacteria</taxon>
        <taxon>Bacillati</taxon>
        <taxon>Actinomycetota</taxon>
        <taxon>Actinomycetes</taxon>
        <taxon>Propionibacteriales</taxon>
        <taxon>Nocardioidaceae</taxon>
        <taxon>Nocardioides</taxon>
    </lineage>
</organism>
<dbReference type="GO" id="GO:0000287">
    <property type="term" value="F:magnesium ion binding"/>
    <property type="evidence" value="ECO:0007669"/>
    <property type="project" value="InterPro"/>
</dbReference>
<dbReference type="InterPro" id="IPR029035">
    <property type="entry name" value="DHS-like_NAD/FAD-binding_dom"/>
</dbReference>
<comment type="similarity">
    <text evidence="1 3">Belongs to the TPP enzyme family.</text>
</comment>
<dbReference type="Pfam" id="PF02775">
    <property type="entry name" value="TPP_enzyme_C"/>
    <property type="match status" value="1"/>
</dbReference>
<dbReference type="InterPro" id="IPR012001">
    <property type="entry name" value="Thiamin_PyroP_enz_TPP-bd_dom"/>
</dbReference>
<accession>A0A938Y6L5</accession>
<gene>
    <name evidence="8" type="ORF">JK386_09655</name>
</gene>
<dbReference type="Gene3D" id="3.40.50.1220">
    <property type="entry name" value="TPP-binding domain"/>
    <property type="match status" value="1"/>
</dbReference>
<evidence type="ECO:0000256" key="4">
    <source>
        <dbReference type="SAM" id="MobiDB-lite"/>
    </source>
</evidence>
<dbReference type="RefSeq" id="WP_205291481.1">
    <property type="nucleotide sequence ID" value="NZ_CP074406.1"/>
</dbReference>
<sequence>MATHEPGTGSDEQAAAAVPDGQRLVADLVVERFRAWGVPRVFGYSGDGINPVMGALRRAAGDPAFVQARHEESAALMATGHAKYTGGVGVMLSTQGPGAVHLLNGLYDAKLDHQPVVAVVGQQPTTALGAEYQQELDLTALFSDVAAQYVQVVLAPEQAGMVLDRAFRTALATRSPCVVVLPHDVQTQPAPAVPPHEHGVVPTAPQWRPPRVLPADDDLADAAEVLNAGERVALLVGQGARDAGATVRAVAERLGAGVTTSLLGKPWWDETLPTSCGVMGHLGTTASAWLMQHCDTLLMVGTNDPWTEFYPAPGQARAVQVDLDGRHLGNRYPVEVGLVGDADETLSALLPLLTERTDTGWRDQVAGEVERWQRIAEERAALGAVPLNPERVVRALSAHLPETAQVSVDVGSVVYWYARHLRLPPGVPAHLSSTLASMGSGLPYGLAAKLAAPDRPVVALVGDGAMQMNGIAELVTLASRWQDWADPHFVVLVLHNNDLAEVTWEQRETEGDPRYDVSQSLPDFPYARYAELLGLGGIRIDSPADVDDAWAHAFTAGRPVVIEAIVDPDVPLLPPFPAGAEKMDSFRRALDAEDGSERARDLLERQAKQESD</sequence>
<evidence type="ECO:0000259" key="6">
    <source>
        <dbReference type="Pfam" id="PF02775"/>
    </source>
</evidence>
<dbReference type="SUPFAM" id="SSF52467">
    <property type="entry name" value="DHS-like NAD/FAD-binding domain"/>
    <property type="match status" value="1"/>
</dbReference>
<dbReference type="AlphaFoldDB" id="A0A938Y6L5"/>
<dbReference type="PROSITE" id="PS00187">
    <property type="entry name" value="TPP_ENZYMES"/>
    <property type="match status" value="1"/>
</dbReference>
<dbReference type="Pfam" id="PF02776">
    <property type="entry name" value="TPP_enzyme_N"/>
    <property type="match status" value="1"/>
</dbReference>
<keyword evidence="9" id="KW-1185">Reference proteome</keyword>
<keyword evidence="2 3" id="KW-0786">Thiamine pyrophosphate</keyword>
<evidence type="ECO:0000313" key="9">
    <source>
        <dbReference type="Proteomes" id="UP000663791"/>
    </source>
</evidence>
<proteinExistence type="inferred from homology"/>
<dbReference type="Proteomes" id="UP000663791">
    <property type="component" value="Unassembled WGS sequence"/>
</dbReference>
<dbReference type="EMBL" id="JAERTX010000007">
    <property type="protein sequence ID" value="MBM9460169.1"/>
    <property type="molecule type" value="Genomic_DNA"/>
</dbReference>
<dbReference type="NCBIfam" id="NF006129">
    <property type="entry name" value="PRK08273.1"/>
    <property type="match status" value="1"/>
</dbReference>
<feature type="region of interest" description="Disordered" evidence="4">
    <location>
        <begin position="591"/>
        <end position="612"/>
    </location>
</feature>
<dbReference type="InterPro" id="IPR047210">
    <property type="entry name" value="TPP_PYR_POXB-like"/>
</dbReference>
<evidence type="ECO:0000313" key="8">
    <source>
        <dbReference type="EMBL" id="MBM9460169.1"/>
    </source>
</evidence>
<evidence type="ECO:0000256" key="1">
    <source>
        <dbReference type="ARBA" id="ARBA00007812"/>
    </source>
</evidence>
<feature type="domain" description="Thiamine pyrophosphate enzyme central" evidence="5">
    <location>
        <begin position="220"/>
        <end position="349"/>
    </location>
</feature>
<dbReference type="GO" id="GO:0003824">
    <property type="term" value="F:catalytic activity"/>
    <property type="evidence" value="ECO:0007669"/>
    <property type="project" value="InterPro"/>
</dbReference>
<evidence type="ECO:0000256" key="2">
    <source>
        <dbReference type="ARBA" id="ARBA00023052"/>
    </source>
</evidence>
<evidence type="ECO:0000259" key="7">
    <source>
        <dbReference type="Pfam" id="PF02776"/>
    </source>
</evidence>
<dbReference type="InterPro" id="IPR047212">
    <property type="entry name" value="TPP_POXB-like"/>
</dbReference>
<evidence type="ECO:0000259" key="5">
    <source>
        <dbReference type="Pfam" id="PF00205"/>
    </source>
</evidence>
<dbReference type="InterPro" id="IPR047211">
    <property type="entry name" value="POXB-like"/>
</dbReference>
<dbReference type="InterPro" id="IPR011766">
    <property type="entry name" value="TPP_enzyme_TPP-bd"/>
</dbReference>
<dbReference type="PANTHER" id="PTHR42981:SF2">
    <property type="entry name" value="PYRUVATE DEHYDROGENASE [UBIQUINONE]"/>
    <property type="match status" value="1"/>
</dbReference>
<dbReference type="PANTHER" id="PTHR42981">
    <property type="entry name" value="PYRUVATE DEHYDROGENASE [UBIQUINONE]"/>
    <property type="match status" value="1"/>
</dbReference>
<dbReference type="InterPro" id="IPR012000">
    <property type="entry name" value="Thiamin_PyroP_enz_cen_dom"/>
</dbReference>
<dbReference type="SUPFAM" id="SSF52518">
    <property type="entry name" value="Thiamin diphosphate-binding fold (THDP-binding)"/>
    <property type="match status" value="2"/>
</dbReference>
<dbReference type="CDD" id="cd07039">
    <property type="entry name" value="TPP_PYR_POX"/>
    <property type="match status" value="1"/>
</dbReference>
<comment type="caution">
    <text evidence="8">The sequence shown here is derived from an EMBL/GenBank/DDBJ whole genome shotgun (WGS) entry which is preliminary data.</text>
</comment>
<evidence type="ECO:0000256" key="3">
    <source>
        <dbReference type="RuleBase" id="RU362132"/>
    </source>
</evidence>
<reference evidence="8" key="1">
    <citation type="submission" date="2021-01" db="EMBL/GenBank/DDBJ databases">
        <title>Novel species in genus Nocardioides.</title>
        <authorList>
            <person name="Zhang G."/>
        </authorList>
    </citation>
    <scope>NUCLEOTIDE SEQUENCE</scope>
    <source>
        <strain evidence="8">Zg-536</strain>
    </source>
</reference>
<feature type="domain" description="Thiamine pyrophosphate enzyme N-terminal TPP-binding" evidence="7">
    <location>
        <begin position="25"/>
        <end position="140"/>
    </location>
</feature>
<feature type="domain" description="Thiamine pyrophosphate enzyme TPP-binding" evidence="6">
    <location>
        <begin position="409"/>
        <end position="563"/>
    </location>
</feature>